<sequence>MEVLLAHHSIPHAVMRTSRSAGSLDLGLLVNTPFVHSLMSESFTFSSLSSASSSSSAAPPFINVGKLPSFEMIELGDHLKMFSSGGAGRSEDESGQSLSAKNVLISAPTSPRLKKLLKECLSISKWVETSVGWQPPGHIPWESIEDIAEIYWVPEGAIFPPDYLSAALSQFRRSRCYSQIHSENSLDELMCVVPPTRQPSAKEPVDSDLLDMMRELKGMRSYFQDSQNVCDDISVPSLVVSASDITLPLHQESSIGISRSGLNSLAIRRGKKDPPRLLLPKSKSAQEILYPGIPTAFLGSPSRHHPKFENGKDKPYLEFEQMINNLRLQCSTMSLQTPPVDTSWNSRSNAECTDHSAEEDLDEWSFANEFLSTHKNVSLSRSMLGSTMTSDILSSTITRKTVDNLQSIRHEFNESGRKDVDKKSKGSTDNLTPTSSESAPIMAHTAPLPLRSAMIKPVLYPRLRPSKSVRFRLTQQEFQRSISPTPVKDDTPQETVPAPTTSTKHQYQRVLKRLPSTGNLSRRDSQKHSNQTVPYVVGLTRGDSHRQSNQATPSVPVCSKSNRDRGSCQTHAHTKNLPGKTRHINGASGTSLRRLESPTGQSASDSFDAMSLPSDMTTRKSMHPLGRHSLSRIIKGPIFPARDKRATISSGMNIITKDENSIRRESTSNTSISRKSRMPVPLRNILTRFK</sequence>
<organism evidence="1 2">
    <name type="scientific">Psilocybe cubensis</name>
    <name type="common">Psychedelic mushroom</name>
    <name type="synonym">Stropharia cubensis</name>
    <dbReference type="NCBI Taxonomy" id="181762"/>
    <lineage>
        <taxon>Eukaryota</taxon>
        <taxon>Fungi</taxon>
        <taxon>Dikarya</taxon>
        <taxon>Basidiomycota</taxon>
        <taxon>Agaricomycotina</taxon>
        <taxon>Agaricomycetes</taxon>
        <taxon>Agaricomycetidae</taxon>
        <taxon>Agaricales</taxon>
        <taxon>Agaricineae</taxon>
        <taxon>Strophariaceae</taxon>
        <taxon>Psilocybe</taxon>
    </lineage>
</organism>
<dbReference type="Proteomes" id="UP000664032">
    <property type="component" value="Unassembled WGS sequence"/>
</dbReference>
<evidence type="ECO:0000313" key="1">
    <source>
        <dbReference type="EMBL" id="KAH9479431.1"/>
    </source>
</evidence>
<accession>A0ACB8GV26</accession>
<gene>
    <name evidence="1" type="ORF">JR316_0008025</name>
</gene>
<protein>
    <submittedName>
        <fullName evidence="1">Uncharacterized protein</fullName>
    </submittedName>
</protein>
<comment type="caution">
    <text evidence="1">The sequence shown here is derived from an EMBL/GenBank/DDBJ whole genome shotgun (WGS) entry which is preliminary data.</text>
</comment>
<dbReference type="EMBL" id="JAFIQS020000007">
    <property type="protein sequence ID" value="KAH9479431.1"/>
    <property type="molecule type" value="Genomic_DNA"/>
</dbReference>
<reference evidence="1" key="1">
    <citation type="submission" date="2021-10" db="EMBL/GenBank/DDBJ databases">
        <title>Psilocybe cubensis genome.</title>
        <authorList>
            <person name="Mckernan K.J."/>
            <person name="Crawford S."/>
            <person name="Trippe A."/>
            <person name="Kane L.T."/>
            <person name="Mclaughlin S."/>
        </authorList>
    </citation>
    <scope>NUCLEOTIDE SEQUENCE</scope>
    <source>
        <strain evidence="1">MGC-MH-2018</strain>
    </source>
</reference>
<name>A0ACB8GV26_PSICU</name>
<proteinExistence type="predicted"/>
<evidence type="ECO:0000313" key="2">
    <source>
        <dbReference type="Proteomes" id="UP000664032"/>
    </source>
</evidence>
<keyword evidence="2" id="KW-1185">Reference proteome</keyword>